<accession>A0A9N8WMA4</accession>
<evidence type="ECO:0000256" key="1">
    <source>
        <dbReference type="PROSITE-ProRule" id="PRU10141"/>
    </source>
</evidence>
<proteinExistence type="predicted"/>
<keyword evidence="4" id="KW-1185">Reference proteome</keyword>
<gene>
    <name evidence="3" type="ORF">DERYTH_LOCUS2572</name>
</gene>
<dbReference type="GO" id="GO:0004672">
    <property type="term" value="F:protein kinase activity"/>
    <property type="evidence" value="ECO:0007669"/>
    <property type="project" value="InterPro"/>
</dbReference>
<dbReference type="PANTHER" id="PTHR24419">
    <property type="entry name" value="INTERLEUKIN-1 RECEPTOR-ASSOCIATED KINASE"/>
    <property type="match status" value="1"/>
</dbReference>
<dbReference type="PROSITE" id="PS00107">
    <property type="entry name" value="PROTEIN_KINASE_ATP"/>
    <property type="match status" value="2"/>
</dbReference>
<keyword evidence="1" id="KW-0067">ATP-binding</keyword>
<dbReference type="PANTHER" id="PTHR24419:SF34">
    <property type="entry name" value="PROTEIN TUBE-RELATED"/>
    <property type="match status" value="1"/>
</dbReference>
<dbReference type="Gene3D" id="3.30.200.20">
    <property type="entry name" value="Phosphorylase Kinase, domain 1"/>
    <property type="match status" value="1"/>
</dbReference>
<reference evidence="3" key="1">
    <citation type="submission" date="2021-06" db="EMBL/GenBank/DDBJ databases">
        <authorList>
            <person name="Kallberg Y."/>
            <person name="Tangrot J."/>
            <person name="Rosling A."/>
        </authorList>
    </citation>
    <scope>NUCLEOTIDE SEQUENCE</scope>
    <source>
        <strain evidence="3">MA453B</strain>
    </source>
</reference>
<protein>
    <submittedName>
        <fullName evidence="3">25140_t:CDS:1</fullName>
    </submittedName>
</protein>
<name>A0A9N8WMA4_9GLOM</name>
<evidence type="ECO:0000313" key="4">
    <source>
        <dbReference type="Proteomes" id="UP000789405"/>
    </source>
</evidence>
<dbReference type="PROSITE" id="PS50011">
    <property type="entry name" value="PROTEIN_KINASE_DOM"/>
    <property type="match status" value="1"/>
</dbReference>
<dbReference type="InterPro" id="IPR017441">
    <property type="entry name" value="Protein_kinase_ATP_BS"/>
</dbReference>
<evidence type="ECO:0000259" key="2">
    <source>
        <dbReference type="PROSITE" id="PS50011"/>
    </source>
</evidence>
<dbReference type="GO" id="GO:0005737">
    <property type="term" value="C:cytoplasm"/>
    <property type="evidence" value="ECO:0007669"/>
    <property type="project" value="TreeGrafter"/>
</dbReference>
<dbReference type="GO" id="GO:0035556">
    <property type="term" value="P:intracellular signal transduction"/>
    <property type="evidence" value="ECO:0007669"/>
    <property type="project" value="TreeGrafter"/>
</dbReference>
<dbReference type="Pfam" id="PF00069">
    <property type="entry name" value="Pkinase"/>
    <property type="match status" value="1"/>
</dbReference>
<feature type="binding site" evidence="1">
    <location>
        <position position="212"/>
    </location>
    <ligand>
        <name>ATP</name>
        <dbReference type="ChEBI" id="CHEBI:30616"/>
    </ligand>
</feature>
<dbReference type="InterPro" id="IPR000719">
    <property type="entry name" value="Prot_kinase_dom"/>
</dbReference>
<feature type="binding site" evidence="1">
    <location>
        <position position="55"/>
    </location>
    <ligand>
        <name>ATP</name>
        <dbReference type="ChEBI" id="CHEBI:30616"/>
    </ligand>
</feature>
<dbReference type="EMBL" id="CAJVPY010000834">
    <property type="protein sequence ID" value="CAG8494298.1"/>
    <property type="molecule type" value="Genomic_DNA"/>
</dbReference>
<dbReference type="InterPro" id="IPR011009">
    <property type="entry name" value="Kinase-like_dom_sf"/>
</dbReference>
<dbReference type="AlphaFoldDB" id="A0A9N8WMA4"/>
<dbReference type="GO" id="GO:0005634">
    <property type="term" value="C:nucleus"/>
    <property type="evidence" value="ECO:0007669"/>
    <property type="project" value="TreeGrafter"/>
</dbReference>
<comment type="caution">
    <text evidence="3">The sequence shown here is derived from an EMBL/GenBank/DDBJ whole genome shotgun (WGS) entry which is preliminary data.</text>
</comment>
<dbReference type="Proteomes" id="UP000789405">
    <property type="component" value="Unassembled WGS sequence"/>
</dbReference>
<dbReference type="OrthoDB" id="1668230at2759"/>
<organism evidence="3 4">
    <name type="scientific">Dentiscutata erythropus</name>
    <dbReference type="NCBI Taxonomy" id="1348616"/>
    <lineage>
        <taxon>Eukaryota</taxon>
        <taxon>Fungi</taxon>
        <taxon>Fungi incertae sedis</taxon>
        <taxon>Mucoromycota</taxon>
        <taxon>Glomeromycotina</taxon>
        <taxon>Glomeromycetes</taxon>
        <taxon>Diversisporales</taxon>
        <taxon>Gigasporaceae</taxon>
        <taxon>Dentiscutata</taxon>
    </lineage>
</organism>
<sequence>MILVYKYLEKLETLLRENNVKSFKSLQFNDLEIIGRGGSAIVYSAMFNEEKYVLKCLNNNLHFDNKTFKKFIHELKILNAIDHPNIIRFYGISRDPKTSNFMMVLQFANGGNLRDYLNSKQKEVQRPTLDTILTELEKLSADTSVRFIINDIGNKGESNKISTNTIKYSSLIQEVGFYDYNEFSEFSKIGEGGYGQVERAYWKTKRSIVALKSLKVKMNSNEKIIEEFFREPKLQSIIILILINFME</sequence>
<evidence type="ECO:0000313" key="3">
    <source>
        <dbReference type="EMBL" id="CAG8494298.1"/>
    </source>
</evidence>
<feature type="domain" description="Protein kinase" evidence="2">
    <location>
        <begin position="28"/>
        <end position="247"/>
    </location>
</feature>
<dbReference type="Gene3D" id="1.10.510.10">
    <property type="entry name" value="Transferase(Phosphotransferase) domain 1"/>
    <property type="match status" value="1"/>
</dbReference>
<dbReference type="SUPFAM" id="SSF56112">
    <property type="entry name" value="Protein kinase-like (PK-like)"/>
    <property type="match status" value="2"/>
</dbReference>
<keyword evidence="1" id="KW-0547">Nucleotide-binding</keyword>
<dbReference type="GO" id="GO:0005524">
    <property type="term" value="F:ATP binding"/>
    <property type="evidence" value="ECO:0007669"/>
    <property type="project" value="UniProtKB-UniRule"/>
</dbReference>